<reference evidence="1 2" key="1">
    <citation type="submission" date="2018-01" db="EMBL/GenBank/DDBJ databases">
        <title>Draft genome sequence of Nonomuraea sp. KC333.</title>
        <authorList>
            <person name="Sahin N."/>
            <person name="Saygin H."/>
            <person name="Ay H."/>
        </authorList>
    </citation>
    <scope>NUCLEOTIDE SEQUENCE [LARGE SCALE GENOMIC DNA]</scope>
    <source>
        <strain evidence="1 2">KC333</strain>
    </source>
</reference>
<dbReference type="Proteomes" id="UP000249304">
    <property type="component" value="Unassembled WGS sequence"/>
</dbReference>
<evidence type="ECO:0000313" key="1">
    <source>
        <dbReference type="EMBL" id="PZG14094.1"/>
    </source>
</evidence>
<keyword evidence="2" id="KW-1185">Reference proteome</keyword>
<sequence>MAAAIRERARSVWQALGEARRDDDAHATLLAADDWDEVQRLARAHGVNLDDITGGKDDQSA</sequence>
<comment type="caution">
    <text evidence="1">The sequence shown here is derived from an EMBL/GenBank/DDBJ whole genome shotgun (WGS) entry which is preliminary data.</text>
</comment>
<dbReference type="EMBL" id="POUD01000137">
    <property type="protein sequence ID" value="PZG14094.1"/>
    <property type="molecule type" value="Genomic_DNA"/>
</dbReference>
<accession>A0A2W2FF52</accession>
<organism evidence="1 2">
    <name type="scientific">Nonomuraea aridisoli</name>
    <dbReference type="NCBI Taxonomy" id="2070368"/>
    <lineage>
        <taxon>Bacteria</taxon>
        <taxon>Bacillati</taxon>
        <taxon>Actinomycetota</taxon>
        <taxon>Actinomycetes</taxon>
        <taxon>Streptosporangiales</taxon>
        <taxon>Streptosporangiaceae</taxon>
        <taxon>Nonomuraea</taxon>
    </lineage>
</organism>
<protein>
    <submittedName>
        <fullName evidence="1">Uncharacterized protein</fullName>
    </submittedName>
</protein>
<gene>
    <name evidence="1" type="ORF">C1J01_27935</name>
</gene>
<evidence type="ECO:0000313" key="2">
    <source>
        <dbReference type="Proteomes" id="UP000249304"/>
    </source>
</evidence>
<name>A0A2W2FF52_9ACTN</name>
<dbReference type="AlphaFoldDB" id="A0A2W2FF52"/>
<proteinExistence type="predicted"/>